<accession>K0NZ73</accession>
<dbReference type="Proteomes" id="UP000051074">
    <property type="component" value="Unassembled WGS sequence"/>
</dbReference>
<dbReference type="Pfam" id="PF01451">
    <property type="entry name" value="LMWPc"/>
    <property type="match status" value="1"/>
</dbReference>
<dbReference type="CDD" id="cd16345">
    <property type="entry name" value="LMWP_ArsC"/>
    <property type="match status" value="1"/>
</dbReference>
<reference evidence="3 4" key="1">
    <citation type="journal article" date="2015" name="Genome Announc.">
        <title>Expanding the biotechnology potential of lactobacilli through comparative genomics of 213 strains and associated genera.</title>
        <authorList>
            <person name="Sun Z."/>
            <person name="Harris H.M."/>
            <person name="McCann A."/>
            <person name="Guo C."/>
            <person name="Argimon S."/>
            <person name="Zhang W."/>
            <person name="Yang X."/>
            <person name="Jeffery I.B."/>
            <person name="Cooney J.C."/>
            <person name="Kagawa T.F."/>
            <person name="Liu W."/>
            <person name="Song Y."/>
            <person name="Salvetti E."/>
            <person name="Wrobel A."/>
            <person name="Rasinkangas P."/>
            <person name="Parkhill J."/>
            <person name="Rea M.C."/>
            <person name="O'Sullivan O."/>
            <person name="Ritari J."/>
            <person name="Douillard F.P."/>
            <person name="Paul Ross R."/>
            <person name="Yang R."/>
            <person name="Briner A.E."/>
            <person name="Felis G.E."/>
            <person name="de Vos W.M."/>
            <person name="Barrangou R."/>
            <person name="Klaenhammer T.R."/>
            <person name="Caufield P.W."/>
            <person name="Cui Y."/>
            <person name="Zhang H."/>
            <person name="O'Toole P.W."/>
        </authorList>
    </citation>
    <scope>NUCLEOTIDE SEQUENCE [LARGE SCALE GENOMIC DNA]</scope>
    <source>
        <strain evidence="3 4">DSM 19284</strain>
    </source>
</reference>
<proteinExistence type="predicted"/>
<evidence type="ECO:0000313" key="4">
    <source>
        <dbReference type="Proteomes" id="UP000051074"/>
    </source>
</evidence>
<organism evidence="3 4">
    <name type="scientific">Lactobacillus equicursoris DSM 19284 = JCM 14600 = CIP 110162</name>
    <dbReference type="NCBI Taxonomy" id="1293597"/>
    <lineage>
        <taxon>Bacteria</taxon>
        <taxon>Bacillati</taxon>
        <taxon>Bacillota</taxon>
        <taxon>Bacilli</taxon>
        <taxon>Lactobacillales</taxon>
        <taxon>Lactobacillaceae</taxon>
        <taxon>Lactobacillus</taxon>
    </lineage>
</organism>
<feature type="domain" description="Phosphotyrosine protein phosphatase I" evidence="2">
    <location>
        <begin position="4"/>
        <end position="130"/>
    </location>
</feature>
<dbReference type="EMBL" id="AZDU01000024">
    <property type="protein sequence ID" value="KRL01617.1"/>
    <property type="molecule type" value="Genomic_DNA"/>
</dbReference>
<comment type="caution">
    <text evidence="3">The sequence shown here is derived from an EMBL/GenBank/DDBJ whole genome shotgun (WGS) entry which is preliminary data.</text>
</comment>
<dbReference type="SUPFAM" id="SSF52788">
    <property type="entry name" value="Phosphotyrosine protein phosphatases I"/>
    <property type="match status" value="1"/>
</dbReference>
<keyword evidence="4" id="KW-1185">Reference proteome</keyword>
<dbReference type="PANTHER" id="PTHR43428">
    <property type="entry name" value="ARSENATE REDUCTASE"/>
    <property type="match status" value="1"/>
</dbReference>
<dbReference type="GO" id="GO:0046685">
    <property type="term" value="P:response to arsenic-containing substance"/>
    <property type="evidence" value="ECO:0007669"/>
    <property type="project" value="UniProtKB-KW"/>
</dbReference>
<name>K0NZ73_9LACO</name>
<dbReference type="STRING" id="1293597.FC20_GL000789"/>
<evidence type="ECO:0000259" key="2">
    <source>
        <dbReference type="SMART" id="SM00226"/>
    </source>
</evidence>
<dbReference type="SMART" id="SM00226">
    <property type="entry name" value="LMWPc"/>
    <property type="match status" value="1"/>
</dbReference>
<dbReference type="PATRIC" id="fig|1293597.4.peg.861"/>
<protein>
    <submittedName>
        <fullName evidence="3">Phosphotyrosine protein phosphatase</fullName>
    </submittedName>
</protein>
<dbReference type="RefSeq" id="WP_008461500.1">
    <property type="nucleotide sequence ID" value="NZ_AZDU01000024.1"/>
</dbReference>
<dbReference type="InterPro" id="IPR036196">
    <property type="entry name" value="Ptyr_pPase_sf"/>
</dbReference>
<dbReference type="AlphaFoldDB" id="K0NZ73"/>
<evidence type="ECO:0000256" key="1">
    <source>
        <dbReference type="ARBA" id="ARBA00022849"/>
    </source>
</evidence>
<dbReference type="PANTHER" id="PTHR43428:SF1">
    <property type="entry name" value="ARSENATE REDUCTASE"/>
    <property type="match status" value="1"/>
</dbReference>
<dbReference type="Gene3D" id="3.40.50.2300">
    <property type="match status" value="1"/>
</dbReference>
<dbReference type="InterPro" id="IPR023485">
    <property type="entry name" value="Ptyr_pPase"/>
</dbReference>
<evidence type="ECO:0000313" key="3">
    <source>
        <dbReference type="EMBL" id="KRL01617.1"/>
    </source>
</evidence>
<dbReference type="eggNOG" id="COG0394">
    <property type="taxonomic scope" value="Bacteria"/>
</dbReference>
<sequence length="134" mass="14923">MSKTSVAFICTHNSCRSQIAEALGKKLAGDTFESYSAGTSIKDQINPDAVRLMKQHYGIDMLESGQKPKKITDLPNIDYVVTMGCGVRCPFLPAKKRVDWGLEDPTGQNDEIFMQVITKIETKILALKEELLEE</sequence>
<keyword evidence="1" id="KW-0059">Arsenical resistance</keyword>
<gene>
    <name evidence="3" type="ORF">FC20_GL000789</name>
</gene>